<keyword evidence="6" id="KW-0999">Mitochondrion inner membrane</keyword>
<evidence type="ECO:0000256" key="9">
    <source>
        <dbReference type="ARBA" id="ARBA00023010"/>
    </source>
</evidence>
<keyword evidence="4" id="KW-0813">Transport</keyword>
<keyword evidence="7" id="KW-0653">Protein transport</keyword>
<reference evidence="13" key="1">
    <citation type="journal article" date="2014" name="Genome Announc.">
        <title>Genome sequence of the yeast Cyberlindnera fabianii (Hansenula fabianii).</title>
        <authorList>
            <person name="Freel K.C."/>
            <person name="Sarilar V."/>
            <person name="Neuveglise C."/>
            <person name="Devillers H."/>
            <person name="Friedrich A."/>
            <person name="Schacherer J."/>
        </authorList>
    </citation>
    <scope>NUCLEOTIDE SEQUENCE</scope>
    <source>
        <strain evidence="13">YJS4271</strain>
    </source>
</reference>
<evidence type="ECO:0000256" key="12">
    <source>
        <dbReference type="SAM" id="MobiDB-lite"/>
    </source>
</evidence>
<organism evidence="13">
    <name type="scientific">Cyberlindnera fabianii</name>
    <name type="common">Yeast</name>
    <name type="synonym">Hansenula fabianii</name>
    <dbReference type="NCBI Taxonomy" id="36022"/>
    <lineage>
        <taxon>Eukaryota</taxon>
        <taxon>Fungi</taxon>
        <taxon>Dikarya</taxon>
        <taxon>Ascomycota</taxon>
        <taxon>Saccharomycotina</taxon>
        <taxon>Saccharomycetes</taxon>
        <taxon>Phaffomycetales</taxon>
        <taxon>Phaffomycetaceae</taxon>
        <taxon>Cyberlindnera</taxon>
    </lineage>
</organism>
<keyword evidence="8" id="KW-1133">Transmembrane helix</keyword>
<feature type="compositionally biased region" description="Basic and acidic residues" evidence="12">
    <location>
        <begin position="394"/>
        <end position="412"/>
    </location>
</feature>
<evidence type="ECO:0000256" key="6">
    <source>
        <dbReference type="ARBA" id="ARBA00022792"/>
    </source>
</evidence>
<dbReference type="PANTHER" id="PTHR12358:SF101">
    <property type="entry name" value="MITOCHONDRIAL IMPORT INNER MEMBRANE TRANSLOCASE SUBUNIT TIM54"/>
    <property type="match status" value="1"/>
</dbReference>
<keyword evidence="11" id="KW-0472">Membrane</keyword>
<dbReference type="InterPro" id="IPR050187">
    <property type="entry name" value="Lipid_Phosphate_FormReg"/>
</dbReference>
<protein>
    <recommendedName>
        <fullName evidence="3">Mitochondrial import inner membrane translocase subunit TIM54</fullName>
    </recommendedName>
</protein>
<dbReference type="PANTHER" id="PTHR12358">
    <property type="entry name" value="SPHINGOSINE KINASE"/>
    <property type="match status" value="1"/>
</dbReference>
<comment type="similarity">
    <text evidence="2">Belongs to the TIM54 family.</text>
</comment>
<evidence type="ECO:0000256" key="7">
    <source>
        <dbReference type="ARBA" id="ARBA00022927"/>
    </source>
</evidence>
<evidence type="ECO:0000313" key="13">
    <source>
        <dbReference type="EMBL" id="CDR38712.1"/>
    </source>
</evidence>
<dbReference type="GO" id="GO:0005743">
    <property type="term" value="C:mitochondrial inner membrane"/>
    <property type="evidence" value="ECO:0007669"/>
    <property type="project" value="UniProtKB-SubCell"/>
</dbReference>
<evidence type="ECO:0000256" key="8">
    <source>
        <dbReference type="ARBA" id="ARBA00022989"/>
    </source>
</evidence>
<keyword evidence="10" id="KW-0496">Mitochondrion</keyword>
<dbReference type="Pfam" id="PF11711">
    <property type="entry name" value="Tim54"/>
    <property type="match status" value="1"/>
</dbReference>
<evidence type="ECO:0000256" key="1">
    <source>
        <dbReference type="ARBA" id="ARBA00004434"/>
    </source>
</evidence>
<gene>
    <name evidence="13" type="ORF">CYFA0S_02e04830g</name>
</gene>
<sequence length="660" mass="73588">MVLYRGECTTRYVWWASCCVETAKTNVKDAVSGVLIYPLTLSGSPASSAFFVDVERIWKGCSGVCEIFGISVGATLPAPIAGESCKRGCICVYIDLEMLFYSRDRYLSSLSMADKPSSLPEQPSSAAKAEIPPSSMGAEAPKTTPVGEASTKPLKKPGYTNPAFKAMGLPPIRLPSRNWMIFWTVVSVGVGGYAYDRYQMKQARKKWMTRVEHLGKVPLPPNVTARKVMVYVAPPPNDYLDESLSVFRRYVKPVLNAGGVDFEIKSENRQGVIRSLVAADVRAVRKEYLENEQKRKAAEDAKKWYNKVKGWFTRSQSKKLTNEELEKMNAAEFDYKKLLGTYYKNEQWINSDIINEDSFVSDGTAHGGVICIGRGAYKEYLHGLHEGLLGPLEKPLDHDDLSESTKTEDKSSDSSNLQAAEKPNTEDVVVAPTVQALDEIVKPAESLDTTIGTTTEVTSETTETTETAESTEAIAGDTNTSAITEPENSSSEGENDEDEEKPLPIPKPFIDPSEYSTALYAPELPTSGPIKGANGVTAVFQQPILVIPVYHLLGFLQMPWRIWRFYNTRERADEYGRAACAVVENMRSRFVVDDVDWAKDEEEDWPKKWVKNSQEKGSEWTQELVFDERVLEKLWVYDAGKVVETKAVERVAKQDGEEKK</sequence>
<accession>A0A061AMC7</accession>
<dbReference type="OrthoDB" id="5598305at2759"/>
<feature type="region of interest" description="Disordered" evidence="12">
    <location>
        <begin position="447"/>
        <end position="509"/>
    </location>
</feature>
<dbReference type="GO" id="GO:0015031">
    <property type="term" value="P:protein transport"/>
    <property type="evidence" value="ECO:0007669"/>
    <property type="project" value="UniProtKB-KW"/>
</dbReference>
<dbReference type="AlphaFoldDB" id="A0A061AMC7"/>
<comment type="subcellular location">
    <subcellularLocation>
        <location evidence="1">Mitochondrion inner membrane</location>
        <topology evidence="1">Single-pass membrane protein</topology>
    </subcellularLocation>
</comment>
<evidence type="ECO:0000256" key="2">
    <source>
        <dbReference type="ARBA" id="ARBA00006355"/>
    </source>
</evidence>
<dbReference type="InterPro" id="IPR021056">
    <property type="entry name" value="Mt_import_IM_translocase_Tim54"/>
</dbReference>
<dbReference type="EMBL" id="LK052887">
    <property type="protein sequence ID" value="CDR38712.1"/>
    <property type="molecule type" value="Genomic_DNA"/>
</dbReference>
<keyword evidence="9" id="KW-0811">Translocation</keyword>
<evidence type="ECO:0000256" key="10">
    <source>
        <dbReference type="ARBA" id="ARBA00023128"/>
    </source>
</evidence>
<name>A0A061AMC7_CYBFA</name>
<dbReference type="VEuPathDB" id="FungiDB:BON22_0129"/>
<feature type="region of interest" description="Disordered" evidence="12">
    <location>
        <begin position="117"/>
        <end position="153"/>
    </location>
</feature>
<evidence type="ECO:0000256" key="3">
    <source>
        <dbReference type="ARBA" id="ARBA00020796"/>
    </source>
</evidence>
<evidence type="ECO:0000256" key="4">
    <source>
        <dbReference type="ARBA" id="ARBA00022448"/>
    </source>
</evidence>
<feature type="compositionally biased region" description="Low complexity" evidence="12">
    <location>
        <begin position="449"/>
        <end position="476"/>
    </location>
</feature>
<proteinExistence type="inferred from homology"/>
<evidence type="ECO:0000256" key="11">
    <source>
        <dbReference type="ARBA" id="ARBA00023136"/>
    </source>
</evidence>
<evidence type="ECO:0000256" key="5">
    <source>
        <dbReference type="ARBA" id="ARBA00022692"/>
    </source>
</evidence>
<keyword evidence="5" id="KW-0812">Transmembrane</keyword>
<dbReference type="PhylomeDB" id="A0A061AMC7"/>
<feature type="region of interest" description="Disordered" evidence="12">
    <location>
        <begin position="394"/>
        <end position="428"/>
    </location>
</feature>